<evidence type="ECO:0000313" key="3">
    <source>
        <dbReference type="Proteomes" id="UP000183208"/>
    </source>
</evidence>
<accession>A0A1M7GDJ9</accession>
<keyword evidence="1" id="KW-0732">Signal</keyword>
<sequence>MRFGTMCIALGILAASPVLAHAGRYELIPEPDVRQSSTNRVASAYVIDKRASQFWICTARYNFQDLTANNGDCVRLSADIGRPSLTETSDVRAVTGTTAISAFLPVFWFIEPTSGEVQFCAVRHAGLCVRMNLP</sequence>
<name>A0A1M7GDJ9_9BRAD</name>
<dbReference type="EMBL" id="FNTI01000001">
    <property type="protein sequence ID" value="SEE18507.1"/>
    <property type="molecule type" value="Genomic_DNA"/>
</dbReference>
<gene>
    <name evidence="2" type="ORF">SAMN05444171_6568</name>
</gene>
<evidence type="ECO:0000313" key="2">
    <source>
        <dbReference type="EMBL" id="SEE18507.1"/>
    </source>
</evidence>
<protein>
    <submittedName>
        <fullName evidence="2">Uncharacterized protein</fullName>
    </submittedName>
</protein>
<feature type="chain" id="PRO_5030031941" evidence="1">
    <location>
        <begin position="23"/>
        <end position="134"/>
    </location>
</feature>
<evidence type="ECO:0000256" key="1">
    <source>
        <dbReference type="SAM" id="SignalP"/>
    </source>
</evidence>
<reference evidence="2 3" key="1">
    <citation type="submission" date="2016-10" db="EMBL/GenBank/DDBJ databases">
        <authorList>
            <person name="de Groot N.N."/>
        </authorList>
    </citation>
    <scope>NUCLEOTIDE SEQUENCE [LARGE SCALE GENOMIC DNA]</scope>
    <source>
        <strain evidence="2 3">GAS522</strain>
    </source>
</reference>
<dbReference type="OrthoDB" id="8230336at2"/>
<dbReference type="Proteomes" id="UP000183208">
    <property type="component" value="Unassembled WGS sequence"/>
</dbReference>
<organism evidence="2 3">
    <name type="scientific">Bradyrhizobium lablabi</name>
    <dbReference type="NCBI Taxonomy" id="722472"/>
    <lineage>
        <taxon>Bacteria</taxon>
        <taxon>Pseudomonadati</taxon>
        <taxon>Pseudomonadota</taxon>
        <taxon>Alphaproteobacteria</taxon>
        <taxon>Hyphomicrobiales</taxon>
        <taxon>Nitrobacteraceae</taxon>
        <taxon>Bradyrhizobium</taxon>
    </lineage>
</organism>
<dbReference type="RefSeq" id="WP_143039804.1">
    <property type="nucleotide sequence ID" value="NZ_FNTI01000001.1"/>
</dbReference>
<dbReference type="AlphaFoldDB" id="A0A1M7GDJ9"/>
<feature type="signal peptide" evidence="1">
    <location>
        <begin position="1"/>
        <end position="22"/>
    </location>
</feature>
<proteinExistence type="predicted"/>